<protein>
    <recommendedName>
        <fullName evidence="1">Bacterial toxin 33 domain-containing protein</fullName>
    </recommendedName>
</protein>
<feature type="non-terminal residue" evidence="2">
    <location>
        <position position="81"/>
    </location>
</feature>
<feature type="domain" description="Bacterial toxin 33" evidence="1">
    <location>
        <begin position="44"/>
        <end position="81"/>
    </location>
</feature>
<comment type="caution">
    <text evidence="2">The sequence shown here is derived from an EMBL/GenBank/DDBJ whole genome shotgun (WGS) entry which is preliminary data.</text>
</comment>
<proteinExistence type="predicted"/>
<evidence type="ECO:0000313" key="3">
    <source>
        <dbReference type="Proteomes" id="UP000003781"/>
    </source>
</evidence>
<dbReference type="Proteomes" id="UP000003781">
    <property type="component" value="Unassembled WGS sequence"/>
</dbReference>
<sequence>MLKIFNFKILSKKVDEEEGNVYFLNSKQVINRINNIMTSNRNWRQDKLLTPYEIAKLKQSGVDIHDLKGGKNASKKDLYKD</sequence>
<dbReference type="eggNOG" id="ENOG5030R3E">
    <property type="taxonomic scope" value="Bacteria"/>
</dbReference>
<evidence type="ECO:0000259" key="1">
    <source>
        <dbReference type="Pfam" id="PF15533"/>
    </source>
</evidence>
<dbReference type="InterPro" id="IPR029110">
    <property type="entry name" value="Ntox33"/>
</dbReference>
<accession>A3IZ37</accession>
<gene>
    <name evidence="2" type="ORF">CY0110_06664</name>
</gene>
<dbReference type="EMBL" id="AAXW01000093">
    <property type="protein sequence ID" value="EAZ88276.1"/>
    <property type="molecule type" value="Genomic_DNA"/>
</dbReference>
<dbReference type="AlphaFoldDB" id="A3IZ37"/>
<dbReference type="Pfam" id="PF15533">
    <property type="entry name" value="Ntox33"/>
    <property type="match status" value="1"/>
</dbReference>
<name>A3IZ37_9CHRO</name>
<organism evidence="2 3">
    <name type="scientific">Crocosphaera chwakensis CCY0110</name>
    <dbReference type="NCBI Taxonomy" id="391612"/>
    <lineage>
        <taxon>Bacteria</taxon>
        <taxon>Bacillati</taxon>
        <taxon>Cyanobacteriota</taxon>
        <taxon>Cyanophyceae</taxon>
        <taxon>Oscillatoriophycideae</taxon>
        <taxon>Chroococcales</taxon>
        <taxon>Aphanothecaceae</taxon>
        <taxon>Crocosphaera</taxon>
        <taxon>Crocosphaera chwakensis</taxon>
    </lineage>
</organism>
<evidence type="ECO:0000313" key="2">
    <source>
        <dbReference type="EMBL" id="EAZ88276.1"/>
    </source>
</evidence>
<keyword evidence="3" id="KW-1185">Reference proteome</keyword>
<reference evidence="2 3" key="1">
    <citation type="submission" date="2007-03" db="EMBL/GenBank/DDBJ databases">
        <authorList>
            <person name="Stal L."/>
            <person name="Ferriera S."/>
            <person name="Johnson J."/>
            <person name="Kravitz S."/>
            <person name="Beeson K."/>
            <person name="Sutton G."/>
            <person name="Rogers Y.-H."/>
            <person name="Friedman R."/>
            <person name="Frazier M."/>
            <person name="Venter J.C."/>
        </authorList>
    </citation>
    <scope>NUCLEOTIDE SEQUENCE [LARGE SCALE GENOMIC DNA]</scope>
    <source>
        <strain evidence="2 3">CCY0110</strain>
    </source>
</reference>